<dbReference type="OrthoDB" id="672809at2"/>
<reference evidence="1 2" key="1">
    <citation type="submission" date="2018-05" db="EMBL/GenBank/DDBJ databases">
        <title>Chitinophaga sp. K3CV102501T nov., isolated from isolated from a monsoon evergreen broad-leaved forest soil.</title>
        <authorList>
            <person name="Lv Y."/>
        </authorList>
    </citation>
    <scope>NUCLEOTIDE SEQUENCE [LARGE SCALE GENOMIC DNA]</scope>
    <source>
        <strain evidence="1 2">GDMCC 1.1325</strain>
    </source>
</reference>
<dbReference type="Proteomes" id="UP000253410">
    <property type="component" value="Unassembled WGS sequence"/>
</dbReference>
<sequence>MDARNGDDLVFGAHATIPVDSIRFIHNGKQVLESHQAPWDKNVLYGPESWPNLQLEVGRPGKATREKLTITPKEINCCVTAINAVTLGENPVPLKKDSAGVYLIPYSL</sequence>
<name>A0A365Y3I0_9BACT</name>
<comment type="caution">
    <text evidence="1">The sequence shown here is derived from an EMBL/GenBank/DDBJ whole genome shotgun (WGS) entry which is preliminary data.</text>
</comment>
<proteinExistence type="predicted"/>
<keyword evidence="2" id="KW-1185">Reference proteome</keyword>
<dbReference type="EMBL" id="QFFJ01000001">
    <property type="protein sequence ID" value="RBL93153.1"/>
    <property type="molecule type" value="Genomic_DNA"/>
</dbReference>
<accession>A0A365Y3I0</accession>
<evidence type="ECO:0000313" key="1">
    <source>
        <dbReference type="EMBL" id="RBL93153.1"/>
    </source>
</evidence>
<gene>
    <name evidence="1" type="ORF">DF182_11435</name>
</gene>
<evidence type="ECO:0000313" key="2">
    <source>
        <dbReference type="Proteomes" id="UP000253410"/>
    </source>
</evidence>
<dbReference type="AlphaFoldDB" id="A0A365Y3I0"/>
<protein>
    <submittedName>
        <fullName evidence="1">Uncharacterized protein</fullName>
    </submittedName>
</protein>
<organism evidence="1 2">
    <name type="scientific">Chitinophaga flava</name>
    <dbReference type="NCBI Taxonomy" id="2259036"/>
    <lineage>
        <taxon>Bacteria</taxon>
        <taxon>Pseudomonadati</taxon>
        <taxon>Bacteroidota</taxon>
        <taxon>Chitinophagia</taxon>
        <taxon>Chitinophagales</taxon>
        <taxon>Chitinophagaceae</taxon>
        <taxon>Chitinophaga</taxon>
    </lineage>
</organism>